<evidence type="ECO:0000256" key="1">
    <source>
        <dbReference type="ARBA" id="ARBA00004127"/>
    </source>
</evidence>
<gene>
    <name evidence="9" type="ORF">CERSUDRAFT_112260</name>
</gene>
<evidence type="ECO:0008006" key="11">
    <source>
        <dbReference type="Google" id="ProtNLM"/>
    </source>
</evidence>
<dbReference type="HOGENOM" id="CLU_028824_2_0_1"/>
<feature type="transmembrane region" description="Helical" evidence="8">
    <location>
        <begin position="209"/>
        <end position="232"/>
    </location>
</feature>
<name>M2RNL8_CERS8</name>
<feature type="transmembrane region" description="Helical" evidence="8">
    <location>
        <begin position="71"/>
        <end position="90"/>
    </location>
</feature>
<dbReference type="Pfam" id="PF02535">
    <property type="entry name" value="Zip"/>
    <property type="match status" value="1"/>
</dbReference>
<protein>
    <recommendedName>
        <fullName evidence="11">Zinc/iron permease</fullName>
    </recommendedName>
</protein>
<comment type="subcellular location">
    <subcellularLocation>
        <location evidence="1">Endomembrane system</location>
        <topology evidence="1">Multi-pass membrane protein</topology>
    </subcellularLocation>
    <subcellularLocation>
        <location evidence="2">Golgi apparatus membrane</location>
    </subcellularLocation>
</comment>
<feature type="transmembrane region" description="Helical" evidence="8">
    <location>
        <begin position="6"/>
        <end position="26"/>
    </location>
</feature>
<dbReference type="OrthoDB" id="19859at2759"/>
<dbReference type="GO" id="GO:0006829">
    <property type="term" value="P:zinc ion transport"/>
    <property type="evidence" value="ECO:0007669"/>
    <property type="project" value="InterPro"/>
</dbReference>
<evidence type="ECO:0000256" key="3">
    <source>
        <dbReference type="ARBA" id="ARBA00022692"/>
    </source>
</evidence>
<keyword evidence="4 8" id="KW-1133">Transmembrane helix</keyword>
<dbReference type="PANTHER" id="PTHR16133">
    <property type="entry name" value="SOLUTE CARRIER FAMILY 39 ZINC TRANSPORTER , MEMBER 9-RELATED"/>
    <property type="match status" value="1"/>
</dbReference>
<dbReference type="PANTHER" id="PTHR16133:SF0">
    <property type="entry name" value="ZINC_IRON REGULATED TRANSPORTER-RELATED PROTEIN 102B, ISOFORM E"/>
    <property type="match status" value="1"/>
</dbReference>
<feature type="transmembrane region" description="Helical" evidence="8">
    <location>
        <begin position="38"/>
        <end position="59"/>
    </location>
</feature>
<dbReference type="EMBL" id="KB445793">
    <property type="protein sequence ID" value="EMD40037.1"/>
    <property type="molecule type" value="Genomic_DNA"/>
</dbReference>
<dbReference type="AlphaFoldDB" id="M2RNL8"/>
<dbReference type="GO" id="GO:0046873">
    <property type="term" value="F:metal ion transmembrane transporter activity"/>
    <property type="evidence" value="ECO:0007669"/>
    <property type="project" value="InterPro"/>
</dbReference>
<proteinExistence type="predicted"/>
<evidence type="ECO:0000256" key="2">
    <source>
        <dbReference type="ARBA" id="ARBA00004394"/>
    </source>
</evidence>
<evidence type="ECO:0000313" key="9">
    <source>
        <dbReference type="EMBL" id="EMD40037.1"/>
    </source>
</evidence>
<evidence type="ECO:0000256" key="8">
    <source>
        <dbReference type="SAM" id="Phobius"/>
    </source>
</evidence>
<dbReference type="Proteomes" id="UP000016930">
    <property type="component" value="Unassembled WGS sequence"/>
</dbReference>
<organism evidence="9 10">
    <name type="scientific">Ceriporiopsis subvermispora (strain B)</name>
    <name type="common">White-rot fungus</name>
    <name type="synonym">Gelatoporia subvermispora</name>
    <dbReference type="NCBI Taxonomy" id="914234"/>
    <lineage>
        <taxon>Eukaryota</taxon>
        <taxon>Fungi</taxon>
        <taxon>Dikarya</taxon>
        <taxon>Basidiomycota</taxon>
        <taxon>Agaricomycotina</taxon>
        <taxon>Agaricomycetes</taxon>
        <taxon>Polyporales</taxon>
        <taxon>Gelatoporiaceae</taxon>
        <taxon>Gelatoporia</taxon>
    </lineage>
</organism>
<evidence type="ECO:0000256" key="7">
    <source>
        <dbReference type="SAM" id="MobiDB-lite"/>
    </source>
</evidence>
<feature type="transmembrane region" description="Helical" evidence="8">
    <location>
        <begin position="166"/>
        <end position="189"/>
    </location>
</feature>
<dbReference type="InterPro" id="IPR045891">
    <property type="entry name" value="ZIP9"/>
</dbReference>
<dbReference type="GO" id="GO:0000139">
    <property type="term" value="C:Golgi membrane"/>
    <property type="evidence" value="ECO:0007669"/>
    <property type="project" value="UniProtKB-SubCell"/>
</dbReference>
<evidence type="ECO:0000256" key="6">
    <source>
        <dbReference type="ARBA" id="ARBA00023136"/>
    </source>
</evidence>
<feature type="region of interest" description="Disordered" evidence="7">
    <location>
        <begin position="141"/>
        <end position="161"/>
    </location>
</feature>
<accession>M2RNL8</accession>
<evidence type="ECO:0000313" key="10">
    <source>
        <dbReference type="Proteomes" id="UP000016930"/>
    </source>
</evidence>
<feature type="transmembrane region" description="Helical" evidence="8">
    <location>
        <begin position="244"/>
        <end position="267"/>
    </location>
</feature>
<keyword evidence="3 8" id="KW-0812">Transmembrane</keyword>
<keyword evidence="6 8" id="KW-0472">Membrane</keyword>
<evidence type="ECO:0000256" key="4">
    <source>
        <dbReference type="ARBA" id="ARBA00022989"/>
    </source>
</evidence>
<evidence type="ECO:0000256" key="5">
    <source>
        <dbReference type="ARBA" id="ARBA00023034"/>
    </source>
</evidence>
<dbReference type="InterPro" id="IPR003689">
    <property type="entry name" value="ZIP"/>
</dbReference>
<keyword evidence="10" id="KW-1185">Reference proteome</keyword>
<feature type="transmembrane region" description="Helical" evidence="8">
    <location>
        <begin position="273"/>
        <end position="295"/>
    </location>
</feature>
<keyword evidence="5" id="KW-0333">Golgi apparatus</keyword>
<sequence length="330" mass="34252">MPGFLSIIVMSALLGGASFGIGVLPLSFAFSKYTLAKLSALGTGLLLGAALGVIIPEGIETLVESNVSTEFPASIVAFSLLMGFTFMLLLEQLHSPHSHSHPSPSPIFPNGHESGATRSTVAFTDTEVEFDVELGDLERSEGIPPATDHVAAKAPTTSDSGSKKRAYPLTLGLVIHALADGLALGSSALSRPSTEPGATESLLPSELSIVVFLALLIHKAPTTLALSTSLLSTSLTKVECRRHIAIFAASTPAGALISYLLLSFLGASSEGRWPGIALLISGGTFLYVATVLQPVSSHGSEEIGQKARLAYLVFGMFLPLAIGAVIGHEH</sequence>
<feature type="transmembrane region" description="Helical" evidence="8">
    <location>
        <begin position="307"/>
        <end position="327"/>
    </location>
</feature>
<reference evidence="9 10" key="1">
    <citation type="journal article" date="2012" name="Proc. Natl. Acad. Sci. U.S.A.">
        <title>Comparative genomics of Ceriporiopsis subvermispora and Phanerochaete chrysosporium provide insight into selective ligninolysis.</title>
        <authorList>
            <person name="Fernandez-Fueyo E."/>
            <person name="Ruiz-Duenas F.J."/>
            <person name="Ferreira P."/>
            <person name="Floudas D."/>
            <person name="Hibbett D.S."/>
            <person name="Canessa P."/>
            <person name="Larrondo L.F."/>
            <person name="James T.Y."/>
            <person name="Seelenfreund D."/>
            <person name="Lobos S."/>
            <person name="Polanco R."/>
            <person name="Tello M."/>
            <person name="Honda Y."/>
            <person name="Watanabe T."/>
            <person name="Watanabe T."/>
            <person name="Ryu J.S."/>
            <person name="Kubicek C.P."/>
            <person name="Schmoll M."/>
            <person name="Gaskell J."/>
            <person name="Hammel K.E."/>
            <person name="St John F.J."/>
            <person name="Vanden Wymelenberg A."/>
            <person name="Sabat G."/>
            <person name="Splinter BonDurant S."/>
            <person name="Syed K."/>
            <person name="Yadav J.S."/>
            <person name="Doddapaneni H."/>
            <person name="Subramanian V."/>
            <person name="Lavin J.L."/>
            <person name="Oguiza J.A."/>
            <person name="Perez G."/>
            <person name="Pisabarro A.G."/>
            <person name="Ramirez L."/>
            <person name="Santoyo F."/>
            <person name="Master E."/>
            <person name="Coutinho P.M."/>
            <person name="Henrissat B."/>
            <person name="Lombard V."/>
            <person name="Magnuson J.K."/>
            <person name="Kuees U."/>
            <person name="Hori C."/>
            <person name="Igarashi K."/>
            <person name="Samejima M."/>
            <person name="Held B.W."/>
            <person name="Barry K.W."/>
            <person name="LaButti K.M."/>
            <person name="Lapidus A."/>
            <person name="Lindquist E.A."/>
            <person name="Lucas S.M."/>
            <person name="Riley R."/>
            <person name="Salamov A.A."/>
            <person name="Hoffmeister D."/>
            <person name="Schwenk D."/>
            <person name="Hadar Y."/>
            <person name="Yarden O."/>
            <person name="de Vries R.P."/>
            <person name="Wiebenga A."/>
            <person name="Stenlid J."/>
            <person name="Eastwood D."/>
            <person name="Grigoriev I.V."/>
            <person name="Berka R.M."/>
            <person name="Blanchette R.A."/>
            <person name="Kersten P."/>
            <person name="Martinez A.T."/>
            <person name="Vicuna R."/>
            <person name="Cullen D."/>
        </authorList>
    </citation>
    <scope>NUCLEOTIDE SEQUENCE [LARGE SCALE GENOMIC DNA]</scope>
    <source>
        <strain evidence="9 10">B</strain>
    </source>
</reference>
<dbReference type="STRING" id="914234.M2RNL8"/>